<evidence type="ECO:0000259" key="10">
    <source>
        <dbReference type="Pfam" id="PF04234"/>
    </source>
</evidence>
<feature type="transmembrane region" description="Helical" evidence="9">
    <location>
        <begin position="248"/>
        <end position="266"/>
    </location>
</feature>
<feature type="transmembrane region" description="Helical" evidence="9">
    <location>
        <begin position="174"/>
        <end position="194"/>
    </location>
</feature>
<name>A0A8J3B8V9_9ACTN</name>
<dbReference type="Proteomes" id="UP000649739">
    <property type="component" value="Unassembled WGS sequence"/>
</dbReference>
<reference evidence="12" key="2">
    <citation type="submission" date="2020-09" db="EMBL/GenBank/DDBJ databases">
        <authorList>
            <person name="Sun Q."/>
            <person name="Ohkuma M."/>
        </authorList>
    </citation>
    <scope>NUCLEOTIDE SEQUENCE</scope>
    <source>
        <strain evidence="12">JCM 3090</strain>
    </source>
</reference>
<feature type="transmembrane region" description="Helical" evidence="9">
    <location>
        <begin position="214"/>
        <end position="236"/>
    </location>
</feature>
<feature type="transmembrane region" description="Helical" evidence="9">
    <location>
        <begin position="356"/>
        <end position="373"/>
    </location>
</feature>
<dbReference type="GO" id="GO:0005507">
    <property type="term" value="F:copper ion binding"/>
    <property type="evidence" value="ECO:0007669"/>
    <property type="project" value="InterPro"/>
</dbReference>
<keyword evidence="8 9" id="KW-0472">Membrane</keyword>
<proteinExistence type="predicted"/>
<dbReference type="Pfam" id="PF04234">
    <property type="entry name" value="CopC"/>
    <property type="match status" value="1"/>
</dbReference>
<comment type="subcellular location">
    <subcellularLocation>
        <location evidence="1">Cell membrane</location>
        <topology evidence="1">Multi-pass membrane protein</topology>
    </subcellularLocation>
</comment>
<feature type="transmembrane region" description="Helical" evidence="9">
    <location>
        <begin position="394"/>
        <end position="412"/>
    </location>
</feature>
<evidence type="ECO:0000259" key="11">
    <source>
        <dbReference type="Pfam" id="PF05425"/>
    </source>
</evidence>
<dbReference type="InterPro" id="IPR032694">
    <property type="entry name" value="CopC/D"/>
</dbReference>
<dbReference type="InterPro" id="IPR007348">
    <property type="entry name" value="CopC_dom"/>
</dbReference>
<keyword evidence="13" id="KW-1185">Reference proteome</keyword>
<feature type="domain" description="Copper resistance protein D" evidence="11">
    <location>
        <begin position="315"/>
        <end position="411"/>
    </location>
</feature>
<evidence type="ECO:0000313" key="12">
    <source>
        <dbReference type="EMBL" id="GGK03927.1"/>
    </source>
</evidence>
<dbReference type="PANTHER" id="PTHR34820:SF4">
    <property type="entry name" value="INNER MEMBRANE PROTEIN YEBZ"/>
    <property type="match status" value="1"/>
</dbReference>
<evidence type="ECO:0000256" key="6">
    <source>
        <dbReference type="ARBA" id="ARBA00022989"/>
    </source>
</evidence>
<dbReference type="GO" id="GO:0005886">
    <property type="term" value="C:plasma membrane"/>
    <property type="evidence" value="ECO:0007669"/>
    <property type="project" value="UniProtKB-SubCell"/>
</dbReference>
<sequence>MAALVGALSVPAGPAQPASAHAILTAATPQQGSVVPQAPPTVTLVFNEPVVPVAGRTQVVAPDGKRINVGDPVVDGPRLSIAIRAADRPLGTYVVSYRIVSADNHTIPGAFAFSVGAPSEPPQAEDTGVNPTVETAAAAARYAGYAGLTLTVGPLLLLLVLWPRRLSRRGPLRMVAAGFGLLTVSTLASLWLQAPYSSGAGLFDVSGAELRQVALSRFGLVLLARLALIAVAALLVREILGAGRTRPARIALVGVLLAGAATWPLAGHQIASPLPAVMVAADMVHLLSMAVWLGGLALLVGFLLRRADPRELHVILPAWSRWAAAAVCCLVLGGAVQALVQVGALDLLPRTDYGRLVIAKLVLMAGMLAVAAFSRRLVRRRKGPSYATSLRRSVWAELGIAALILAASAALAQTTPARSAAVEATAQAKAKGFATTLNSPLYAVQFEIFPVQLGENNTFHAFVYTPDGKPLDVAEWKVTAALPGRGIEPMDNPVAPLLGNQGLGGINFPVPGDWQLRVTIRVSDIDEATVTATVPVK</sequence>
<dbReference type="EMBL" id="BMQB01000009">
    <property type="protein sequence ID" value="GGK03927.1"/>
    <property type="molecule type" value="Genomic_DNA"/>
</dbReference>
<evidence type="ECO:0000256" key="1">
    <source>
        <dbReference type="ARBA" id="ARBA00004651"/>
    </source>
</evidence>
<dbReference type="GO" id="GO:0006825">
    <property type="term" value="P:copper ion transport"/>
    <property type="evidence" value="ECO:0007669"/>
    <property type="project" value="InterPro"/>
</dbReference>
<evidence type="ECO:0000256" key="8">
    <source>
        <dbReference type="ARBA" id="ARBA00023136"/>
    </source>
</evidence>
<reference evidence="12" key="1">
    <citation type="journal article" date="2014" name="Int. J. Syst. Evol. Microbiol.">
        <title>Complete genome sequence of Corynebacterium casei LMG S-19264T (=DSM 44701T), isolated from a smear-ripened cheese.</title>
        <authorList>
            <consortium name="US DOE Joint Genome Institute (JGI-PGF)"/>
            <person name="Walter F."/>
            <person name="Albersmeier A."/>
            <person name="Kalinowski J."/>
            <person name="Ruckert C."/>
        </authorList>
    </citation>
    <scope>NUCLEOTIDE SEQUENCE</scope>
    <source>
        <strain evidence="12">JCM 3090</strain>
    </source>
</reference>
<dbReference type="AlphaFoldDB" id="A0A8J3B8V9"/>
<feature type="domain" description="CopC" evidence="10">
    <location>
        <begin position="21"/>
        <end position="115"/>
    </location>
</feature>
<dbReference type="Pfam" id="PF05425">
    <property type="entry name" value="CopD"/>
    <property type="match status" value="1"/>
</dbReference>
<dbReference type="InterPro" id="IPR014755">
    <property type="entry name" value="Cu-Rt/internalin_Ig-like"/>
</dbReference>
<evidence type="ECO:0000256" key="3">
    <source>
        <dbReference type="ARBA" id="ARBA00022692"/>
    </source>
</evidence>
<keyword evidence="4" id="KW-0479">Metal-binding</keyword>
<evidence type="ECO:0000313" key="13">
    <source>
        <dbReference type="Proteomes" id="UP000649739"/>
    </source>
</evidence>
<feature type="transmembrane region" description="Helical" evidence="9">
    <location>
        <begin position="324"/>
        <end position="344"/>
    </location>
</feature>
<dbReference type="Gene3D" id="2.60.40.1220">
    <property type="match status" value="1"/>
</dbReference>
<organism evidence="12 13">
    <name type="scientific">Pilimelia anulata</name>
    <dbReference type="NCBI Taxonomy" id="53371"/>
    <lineage>
        <taxon>Bacteria</taxon>
        <taxon>Bacillati</taxon>
        <taxon>Actinomycetota</taxon>
        <taxon>Actinomycetes</taxon>
        <taxon>Micromonosporales</taxon>
        <taxon>Micromonosporaceae</taxon>
        <taxon>Pilimelia</taxon>
    </lineage>
</organism>
<comment type="caution">
    <text evidence="12">The sequence shown here is derived from an EMBL/GenBank/DDBJ whole genome shotgun (WGS) entry which is preliminary data.</text>
</comment>
<evidence type="ECO:0000256" key="2">
    <source>
        <dbReference type="ARBA" id="ARBA00022475"/>
    </source>
</evidence>
<evidence type="ECO:0000256" key="5">
    <source>
        <dbReference type="ARBA" id="ARBA00022729"/>
    </source>
</evidence>
<dbReference type="GO" id="GO:0042597">
    <property type="term" value="C:periplasmic space"/>
    <property type="evidence" value="ECO:0007669"/>
    <property type="project" value="InterPro"/>
</dbReference>
<keyword evidence="5" id="KW-0732">Signal</keyword>
<evidence type="ECO:0000256" key="4">
    <source>
        <dbReference type="ARBA" id="ARBA00022723"/>
    </source>
</evidence>
<keyword evidence="2" id="KW-1003">Cell membrane</keyword>
<evidence type="ECO:0000256" key="7">
    <source>
        <dbReference type="ARBA" id="ARBA00023008"/>
    </source>
</evidence>
<protein>
    <submittedName>
        <fullName evidence="12">Transport integral membrane protein</fullName>
    </submittedName>
</protein>
<keyword evidence="7" id="KW-0186">Copper</keyword>
<feature type="transmembrane region" description="Helical" evidence="9">
    <location>
        <begin position="286"/>
        <end position="304"/>
    </location>
</feature>
<evidence type="ECO:0000256" key="9">
    <source>
        <dbReference type="SAM" id="Phobius"/>
    </source>
</evidence>
<keyword evidence="6 9" id="KW-1133">Transmembrane helix</keyword>
<keyword evidence="3 9" id="KW-0812">Transmembrane</keyword>
<dbReference type="InterPro" id="IPR008457">
    <property type="entry name" value="Cu-R_CopD_dom"/>
</dbReference>
<dbReference type="PANTHER" id="PTHR34820">
    <property type="entry name" value="INNER MEMBRANE PROTEIN YEBZ"/>
    <property type="match status" value="1"/>
</dbReference>
<gene>
    <name evidence="12" type="ORF">GCM10010123_37360</name>
</gene>
<feature type="transmembrane region" description="Helical" evidence="9">
    <location>
        <begin position="142"/>
        <end position="162"/>
    </location>
</feature>
<dbReference type="GO" id="GO:0046688">
    <property type="term" value="P:response to copper ion"/>
    <property type="evidence" value="ECO:0007669"/>
    <property type="project" value="InterPro"/>
</dbReference>
<dbReference type="SUPFAM" id="SSF81296">
    <property type="entry name" value="E set domains"/>
    <property type="match status" value="1"/>
</dbReference>
<accession>A0A8J3B8V9</accession>
<dbReference type="InterPro" id="IPR014756">
    <property type="entry name" value="Ig_E-set"/>
</dbReference>